<feature type="repeat" description="ANK" evidence="3">
    <location>
        <begin position="216"/>
        <end position="248"/>
    </location>
</feature>
<dbReference type="PROSITE" id="PS50088">
    <property type="entry name" value="ANK_REPEAT"/>
    <property type="match status" value="2"/>
</dbReference>
<evidence type="ECO:0000313" key="5">
    <source>
        <dbReference type="Proteomes" id="UP000053095"/>
    </source>
</evidence>
<dbReference type="SUPFAM" id="SSF48403">
    <property type="entry name" value="Ankyrin repeat"/>
    <property type="match status" value="1"/>
</dbReference>
<dbReference type="Pfam" id="PF12796">
    <property type="entry name" value="Ank_2"/>
    <property type="match status" value="3"/>
</dbReference>
<dbReference type="SMART" id="SM00248">
    <property type="entry name" value="ANK"/>
    <property type="match status" value="7"/>
</dbReference>
<sequence length="415" mass="45774">MSNGFSWCATNILELPQVPVNHLQSTLSINQSGEVFGKWRISPLDDISHERYICEVSHPLIEDKLRLALSEKSKHVLLVEPDSQVIERGLVVKLMRRPPKEDGPSIKFSFVGPLKLHAGVQARNIVMNITIGDTENWKQLEEGEIAFDILEETGRELNLTVSGQENASEKYQSRVNSTDPNIASWTELHHASWKCDSMIVAQLVQSKVNLDIRDELGRGALHLAAERGNEVVVGLLLGGGVNPVQRDCNKQTALHRAIWGGSKIVVEQMLQSSCGQALVNIQDELGRTALHCAAERGNQNMVRCLLANGADPDIQCYRGKQTALHVAISRNSEEVVQVLLQGPNGKKSNPGIRDERGRMAIYCAAEQGNLALVELLSHERPFEVEDNTGLTALRWAVKGGNPKVLVEAIERHANS</sequence>
<evidence type="ECO:0000256" key="2">
    <source>
        <dbReference type="ARBA" id="ARBA00023043"/>
    </source>
</evidence>
<dbReference type="PROSITE" id="PS50297">
    <property type="entry name" value="ANK_REP_REGION"/>
    <property type="match status" value="2"/>
</dbReference>
<feature type="repeat" description="ANK" evidence="3">
    <location>
        <begin position="285"/>
        <end position="317"/>
    </location>
</feature>
<protein>
    <submittedName>
        <fullName evidence="4">Ankyrin repeat domain protein</fullName>
    </submittedName>
</protein>
<organism evidence="4 5">
    <name type="scientific">Talaromyces pinophilus</name>
    <name type="common">Penicillium pinophilum</name>
    <dbReference type="NCBI Taxonomy" id="128442"/>
    <lineage>
        <taxon>Eukaryota</taxon>
        <taxon>Fungi</taxon>
        <taxon>Dikarya</taxon>
        <taxon>Ascomycota</taxon>
        <taxon>Pezizomycotina</taxon>
        <taxon>Eurotiomycetes</taxon>
        <taxon>Eurotiomycetidae</taxon>
        <taxon>Eurotiales</taxon>
        <taxon>Trichocomaceae</taxon>
        <taxon>Talaromyces</taxon>
        <taxon>Talaromyces sect. Talaromyces</taxon>
    </lineage>
</organism>
<evidence type="ECO:0000256" key="1">
    <source>
        <dbReference type="ARBA" id="ARBA00022737"/>
    </source>
</evidence>
<dbReference type="InterPro" id="IPR002110">
    <property type="entry name" value="Ankyrin_rpt"/>
</dbReference>
<dbReference type="InterPro" id="IPR036770">
    <property type="entry name" value="Ankyrin_rpt-contain_sf"/>
</dbReference>
<keyword evidence="1" id="KW-0677">Repeat</keyword>
<dbReference type="PANTHER" id="PTHR46680:SF3">
    <property type="entry name" value="NF-KAPPA-B INHIBITOR CACTUS"/>
    <property type="match status" value="1"/>
</dbReference>
<dbReference type="AlphaFoldDB" id="A0A478EBX2"/>
<evidence type="ECO:0000313" key="4">
    <source>
        <dbReference type="EMBL" id="GAM42358.1"/>
    </source>
</evidence>
<dbReference type="PANTHER" id="PTHR46680">
    <property type="entry name" value="NF-KAPPA-B INHIBITOR ALPHA"/>
    <property type="match status" value="1"/>
</dbReference>
<gene>
    <name evidence="4" type="ORF">TCE0_044r16255</name>
</gene>
<reference evidence="5" key="1">
    <citation type="journal article" date="2015" name="Genome Announc.">
        <title>Draft genome sequence of Talaromyces cellulolyticus strain Y-94, a source of lignocellulosic biomass-degrading enzymes.</title>
        <authorList>
            <person name="Fujii T."/>
            <person name="Koike H."/>
            <person name="Sawayama S."/>
            <person name="Yano S."/>
            <person name="Inoue H."/>
        </authorList>
    </citation>
    <scope>NUCLEOTIDE SEQUENCE [LARGE SCALE GENOMIC DNA]</scope>
    <source>
        <strain evidence="5">Y-94</strain>
    </source>
</reference>
<proteinExistence type="predicted"/>
<keyword evidence="2 3" id="KW-0040">ANK repeat</keyword>
<accession>A0A478EBX2</accession>
<dbReference type="Proteomes" id="UP000053095">
    <property type="component" value="Unassembled WGS sequence"/>
</dbReference>
<evidence type="ECO:0000256" key="3">
    <source>
        <dbReference type="PROSITE-ProRule" id="PRU00023"/>
    </source>
</evidence>
<keyword evidence="5" id="KW-1185">Reference proteome</keyword>
<name>A0A478EBX2_TALPI</name>
<dbReference type="InterPro" id="IPR051070">
    <property type="entry name" value="NF-kappa-B_inhibitor"/>
</dbReference>
<dbReference type="EMBL" id="DF933840">
    <property type="protein sequence ID" value="GAM42358.1"/>
    <property type="molecule type" value="Genomic_DNA"/>
</dbReference>
<dbReference type="Gene3D" id="1.25.40.20">
    <property type="entry name" value="Ankyrin repeat-containing domain"/>
    <property type="match status" value="2"/>
</dbReference>